<protein>
    <submittedName>
        <fullName evidence="3">BICRA protein</fullName>
    </submittedName>
</protein>
<feature type="compositionally biased region" description="Polar residues" evidence="1">
    <location>
        <begin position="505"/>
        <end position="517"/>
    </location>
</feature>
<feature type="compositionally biased region" description="Low complexity" evidence="1">
    <location>
        <begin position="494"/>
        <end position="504"/>
    </location>
</feature>
<dbReference type="EMBL" id="JAAWVN010006028">
    <property type="protein sequence ID" value="MBN3290002.1"/>
    <property type="molecule type" value="Genomic_DNA"/>
</dbReference>
<dbReference type="PANTHER" id="PTHR15572:SF4">
    <property type="entry name" value="GLIOMA TUMOR SUPPRESSOR CANDIDATE REGION GENE 1 PROTEIN-LIKE ISOFORM X1"/>
    <property type="match status" value="1"/>
</dbReference>
<accession>A0ABS2YVK6</accession>
<feature type="region of interest" description="Disordered" evidence="1">
    <location>
        <begin position="1236"/>
        <end position="1263"/>
    </location>
</feature>
<evidence type="ECO:0000259" key="2">
    <source>
        <dbReference type="Pfam" id="PF15249"/>
    </source>
</evidence>
<gene>
    <name evidence="3" type="primary">Bicra_1</name>
    <name evidence="3" type="ORF">GTO92_0016727</name>
</gene>
<feature type="domain" description="GLTSCR protein conserved" evidence="2">
    <location>
        <begin position="857"/>
        <end position="956"/>
    </location>
</feature>
<sequence>MDDEDGTCLLDVLCDPQALNDFLHGANELETDGILINSSDAETTLFTAPASPVSILTDDPPVENHQPTNCVDLSFLEEALLASPPQDSSEDDACMEKACEEQEDKQEKEACDILQQSLQEADITEQTMAEEAGLAAGAVDSQPADILPLYVTSDSQHADLGTLLQPPSHALPKALTVHPMVSGLGGVQLTGLQNVPKDTQAAVEPPQPSLMAVGPGCPSLIGKPTPPQLMSLLPGTVFPAPTSEQPLALNPAHGSSVLIQKTVPNVSGSSLFSSSPIAHAIRANMGSSLLVPRAPLPIQPKLPVSIQPRLVQISPKPISTTVSPNQQHRHPAGVTFVSGNPHQNFLLSAAHNNVVKQQSSQGLAKPVSLQLLNQTSSIVIQPQGIFPTPNQFILPGHLATTSSPSISQAPPARPFLPNQSSSTQPLPVVRHSTSGPLVDTTQLLATPSGQLNFGQVFTTPNGQFAVRQGAILSGPFQFQTSAPTIFQMPTQLTSSFSTQSSGPQNGNTVQPTQTLLPGTTSLGNQITVLNSSGVLGPTLSIQPGPGASIPDLASVSIMNGQPVVHGIQSMTFPAQNQPSAPLLPSEGSTGFQPLATGCPAKSSQPDCDGNDLLEQQQSQTDSPAAHQTSNQIQHPAALPNVQLLSPTLLQGQAPDSPIRLQKQLKYEGKLLPEPTDHDLLIEVNSGADCKQNIAQKHLQQLSTPPSAHLIGPAEPLRSPLCNQTVITPPAASHPVRLSSPLESHQQAITASIPVNGHDGPLCSLLNGQHMNNLPSDNGHNGSLSAPLSTHTVSTQTAATSQGFTANNIKASFTTMENPRMSLPLGPSSSLPIQRSVNSFSALIPGKPSRFQHQINKDHTTGMNPDCSTPFHSVEDAIVHLLPYHTFVGRLPTKDDFSVVDEQFETVSSQLLKRTQEMLNKYRQLMLQEIQVKQSAEMVMLERLFLHDERVELREVQKVRRLTSDGPVASNYKPVSYVCPANQPTIPPDTDAGLPLCVTPKLAPIDPPCSSPPLRLMFDGTKSLRTYPSRKRGGLKLTIKQEAGYSKVVRNSVCEPWAVSSPASTARSELEPINMDIVNGNSKKEQTWDSLDFREAIQRLPAPLEHQQSIFSKAPGCGENTTAVNGAHFSFLDNRSQQCAENGEGIATKSLQSRTTVNHQEEGLCPSFRLNFGEVDERCLETGMPAPYAKRPRSEPSPGQEERRCKSPQADSVLSEHLQSAIDSILLLQKLQGQPVSETPSLGLFESPSLQNAPECGLGTGEPSALEEAVKSILEDKM</sequence>
<dbReference type="Proteomes" id="UP001166052">
    <property type="component" value="Unassembled WGS sequence"/>
</dbReference>
<reference evidence="3" key="1">
    <citation type="journal article" date="2021" name="Cell">
        <title>Tracing the genetic footprints of vertebrate landing in non-teleost ray-finned fishes.</title>
        <authorList>
            <person name="Bi X."/>
            <person name="Wang K."/>
            <person name="Yang L."/>
            <person name="Pan H."/>
            <person name="Jiang H."/>
            <person name="Wei Q."/>
            <person name="Fang M."/>
            <person name="Yu H."/>
            <person name="Zhu C."/>
            <person name="Cai Y."/>
            <person name="He Y."/>
            <person name="Gan X."/>
            <person name="Zeng H."/>
            <person name="Yu D."/>
            <person name="Zhu Y."/>
            <person name="Jiang H."/>
            <person name="Qiu Q."/>
            <person name="Yang H."/>
            <person name="Zhang Y.E."/>
            <person name="Wang W."/>
            <person name="Zhu M."/>
            <person name="He S."/>
            <person name="Zhang G."/>
        </authorList>
    </citation>
    <scope>NUCLEOTIDE SEQUENCE</scope>
    <source>
        <strain evidence="3">Bchr_001</strain>
    </source>
</reference>
<feature type="region of interest" description="Disordered" evidence="1">
    <location>
        <begin position="494"/>
        <end position="517"/>
    </location>
</feature>
<feature type="region of interest" description="Disordered" evidence="1">
    <location>
        <begin position="1183"/>
        <end position="1211"/>
    </location>
</feature>
<dbReference type="InterPro" id="IPR052438">
    <property type="entry name" value="Chromatin_remod/trans_coact"/>
</dbReference>
<feature type="region of interest" description="Disordered" evidence="1">
    <location>
        <begin position="575"/>
        <end position="631"/>
    </location>
</feature>
<organism evidence="3 4">
    <name type="scientific">Polypterus senegalus</name>
    <name type="common">Senegal bichir</name>
    <dbReference type="NCBI Taxonomy" id="55291"/>
    <lineage>
        <taxon>Eukaryota</taxon>
        <taxon>Metazoa</taxon>
        <taxon>Chordata</taxon>
        <taxon>Craniata</taxon>
        <taxon>Vertebrata</taxon>
        <taxon>Euteleostomi</taxon>
        <taxon>Actinopterygii</taxon>
        <taxon>Polypteriformes</taxon>
        <taxon>Polypteridae</taxon>
        <taxon>Polypterus</taxon>
    </lineage>
</organism>
<proteinExistence type="predicted"/>
<feature type="non-terminal residue" evidence="3">
    <location>
        <position position="1277"/>
    </location>
</feature>
<name>A0ABS2YVK6_POLSE</name>
<feature type="non-terminal residue" evidence="3">
    <location>
        <position position="1"/>
    </location>
</feature>
<dbReference type="Pfam" id="PF15249">
    <property type="entry name" value="GLTSCR1"/>
    <property type="match status" value="1"/>
</dbReference>
<comment type="caution">
    <text evidence="3">The sequence shown here is derived from an EMBL/GenBank/DDBJ whole genome shotgun (WGS) entry which is preliminary data.</text>
</comment>
<evidence type="ECO:0000313" key="3">
    <source>
        <dbReference type="EMBL" id="MBN3290002.1"/>
    </source>
</evidence>
<feature type="compositionally biased region" description="Polar residues" evidence="1">
    <location>
        <begin position="613"/>
        <end position="631"/>
    </location>
</feature>
<keyword evidence="4" id="KW-1185">Reference proteome</keyword>
<dbReference type="InterPro" id="IPR015671">
    <property type="entry name" value="GSCR1_dom"/>
</dbReference>
<evidence type="ECO:0000256" key="1">
    <source>
        <dbReference type="SAM" id="MobiDB-lite"/>
    </source>
</evidence>
<evidence type="ECO:0000313" key="4">
    <source>
        <dbReference type="Proteomes" id="UP001166052"/>
    </source>
</evidence>
<dbReference type="PANTHER" id="PTHR15572">
    <property type="entry name" value="GLIOMA TUMOR SUPPRESSOR CANDIDATE REGION GENE 1"/>
    <property type="match status" value="1"/>
</dbReference>